<keyword evidence="8" id="KW-0865">Zymogen</keyword>
<dbReference type="PANTHER" id="PTHR47966:SF45">
    <property type="entry name" value="PEPTIDASE A1 DOMAIN-CONTAINING PROTEIN"/>
    <property type="match status" value="1"/>
</dbReference>
<dbReference type="PROSITE" id="PS00141">
    <property type="entry name" value="ASP_PROTEASE"/>
    <property type="match status" value="1"/>
</dbReference>
<dbReference type="PRINTS" id="PR00792">
    <property type="entry name" value="PEPSIN"/>
</dbReference>
<evidence type="ECO:0000256" key="12">
    <source>
        <dbReference type="PIRSR" id="PIRSR601461-2"/>
    </source>
</evidence>
<dbReference type="GO" id="GO:0005576">
    <property type="term" value="C:extracellular region"/>
    <property type="evidence" value="ECO:0007669"/>
    <property type="project" value="UniProtKB-SubCell"/>
</dbReference>
<dbReference type="FunFam" id="2.40.70.10:FF:000058">
    <property type="entry name" value="ASpartyl Protease"/>
    <property type="match status" value="1"/>
</dbReference>
<evidence type="ECO:0000256" key="9">
    <source>
        <dbReference type="ARBA" id="ARBA00023157"/>
    </source>
</evidence>
<dbReference type="WBParaSite" id="Csp11.Scaffold509.g2510.t1">
    <property type="protein sequence ID" value="Csp11.Scaffold509.g2510.t1"/>
    <property type="gene ID" value="Csp11.Scaffold509.g2510"/>
</dbReference>
<dbReference type="InterPro" id="IPR021109">
    <property type="entry name" value="Peptidase_aspartic_dom_sf"/>
</dbReference>
<feature type="domain" description="Peptidase A1" evidence="15">
    <location>
        <begin position="74"/>
        <end position="423"/>
    </location>
</feature>
<dbReference type="PROSITE" id="PS51767">
    <property type="entry name" value="PEPTIDASE_A1"/>
    <property type="match status" value="1"/>
</dbReference>
<dbReference type="GO" id="GO:0005764">
    <property type="term" value="C:lysosome"/>
    <property type="evidence" value="ECO:0007669"/>
    <property type="project" value="TreeGrafter"/>
</dbReference>
<dbReference type="GO" id="GO:0006508">
    <property type="term" value="P:proteolysis"/>
    <property type="evidence" value="ECO:0007669"/>
    <property type="project" value="UniProtKB-KW"/>
</dbReference>
<dbReference type="GO" id="GO:0004190">
    <property type="term" value="F:aspartic-type endopeptidase activity"/>
    <property type="evidence" value="ECO:0007669"/>
    <property type="project" value="UniProtKB-KW"/>
</dbReference>
<keyword evidence="9 12" id="KW-1015">Disulfide bond</keyword>
<evidence type="ECO:0000256" key="8">
    <source>
        <dbReference type="ARBA" id="ARBA00023145"/>
    </source>
</evidence>
<evidence type="ECO:0000256" key="4">
    <source>
        <dbReference type="ARBA" id="ARBA00022670"/>
    </source>
</evidence>
<proteinExistence type="inferred from homology"/>
<dbReference type="PANTHER" id="PTHR47966">
    <property type="entry name" value="BETA-SITE APP-CLEAVING ENZYME, ISOFORM A-RELATED"/>
    <property type="match status" value="1"/>
</dbReference>
<comment type="subcellular location">
    <subcellularLocation>
        <location evidence="1">Secreted</location>
    </subcellularLocation>
</comment>
<keyword evidence="6 13" id="KW-0064">Aspartyl protease</keyword>
<dbReference type="CDD" id="cd05471">
    <property type="entry name" value="pepsin_like"/>
    <property type="match status" value="1"/>
</dbReference>
<evidence type="ECO:0000313" key="17">
    <source>
        <dbReference type="WBParaSite" id="Csp11.Scaffold509.g2510.t1"/>
    </source>
</evidence>
<evidence type="ECO:0000256" key="2">
    <source>
        <dbReference type="ARBA" id="ARBA00007447"/>
    </source>
</evidence>
<comment type="similarity">
    <text evidence="2 13">Belongs to the peptidase A1 family.</text>
</comment>
<feature type="disulfide bond" evidence="12">
    <location>
        <begin position="105"/>
        <end position="143"/>
    </location>
</feature>
<evidence type="ECO:0000256" key="5">
    <source>
        <dbReference type="ARBA" id="ARBA00022729"/>
    </source>
</evidence>
<evidence type="ECO:0000256" key="3">
    <source>
        <dbReference type="ARBA" id="ARBA00022525"/>
    </source>
</evidence>
<keyword evidence="7 13" id="KW-0378">Hydrolase</keyword>
<feature type="active site" evidence="11">
    <location>
        <position position="92"/>
    </location>
</feature>
<dbReference type="InterPro" id="IPR001969">
    <property type="entry name" value="Aspartic_peptidase_AS"/>
</dbReference>
<keyword evidence="4 13" id="KW-0645">Protease</keyword>
<dbReference type="SUPFAM" id="SSF50630">
    <property type="entry name" value="Acid proteases"/>
    <property type="match status" value="1"/>
</dbReference>
<evidence type="ECO:0000259" key="15">
    <source>
        <dbReference type="PROSITE" id="PS51767"/>
    </source>
</evidence>
<name>A0A1I7T572_9PELO</name>
<evidence type="ECO:0000256" key="10">
    <source>
        <dbReference type="ARBA" id="ARBA00023180"/>
    </source>
</evidence>
<keyword evidence="3" id="KW-0964">Secreted</keyword>
<dbReference type="AlphaFoldDB" id="A0A1I7T572"/>
<dbReference type="Gene3D" id="2.40.70.10">
    <property type="entry name" value="Acid Proteases"/>
    <property type="match status" value="2"/>
</dbReference>
<organism evidence="16 17">
    <name type="scientific">Caenorhabditis tropicalis</name>
    <dbReference type="NCBI Taxonomy" id="1561998"/>
    <lineage>
        <taxon>Eukaryota</taxon>
        <taxon>Metazoa</taxon>
        <taxon>Ecdysozoa</taxon>
        <taxon>Nematoda</taxon>
        <taxon>Chromadorea</taxon>
        <taxon>Rhabditida</taxon>
        <taxon>Rhabditina</taxon>
        <taxon>Rhabditomorpha</taxon>
        <taxon>Rhabditoidea</taxon>
        <taxon>Rhabditidae</taxon>
        <taxon>Peloderinae</taxon>
        <taxon>Caenorhabditis</taxon>
    </lineage>
</organism>
<evidence type="ECO:0000256" key="13">
    <source>
        <dbReference type="RuleBase" id="RU000454"/>
    </source>
</evidence>
<feature type="active site" evidence="11">
    <location>
        <position position="314"/>
    </location>
</feature>
<keyword evidence="5 14" id="KW-0732">Signal</keyword>
<dbReference type="InterPro" id="IPR034164">
    <property type="entry name" value="Pepsin-like_dom"/>
</dbReference>
<evidence type="ECO:0000256" key="11">
    <source>
        <dbReference type="PIRSR" id="PIRSR601461-1"/>
    </source>
</evidence>
<dbReference type="eggNOG" id="KOG1339">
    <property type="taxonomic scope" value="Eukaryota"/>
</dbReference>
<dbReference type="InterPro" id="IPR033121">
    <property type="entry name" value="PEPTIDASE_A1"/>
</dbReference>
<evidence type="ECO:0000256" key="6">
    <source>
        <dbReference type="ARBA" id="ARBA00022750"/>
    </source>
</evidence>
<protein>
    <submittedName>
        <fullName evidence="17">Peptidase A1 domain-containing protein</fullName>
    </submittedName>
</protein>
<evidence type="ECO:0000256" key="1">
    <source>
        <dbReference type="ARBA" id="ARBA00004613"/>
    </source>
</evidence>
<keyword evidence="16" id="KW-1185">Reference proteome</keyword>
<dbReference type="Pfam" id="PF00026">
    <property type="entry name" value="Asp"/>
    <property type="match status" value="1"/>
</dbReference>
<evidence type="ECO:0000256" key="7">
    <source>
        <dbReference type="ARBA" id="ARBA00022801"/>
    </source>
</evidence>
<dbReference type="InterPro" id="IPR001461">
    <property type="entry name" value="Aspartic_peptidase_A1"/>
</dbReference>
<sequence length="429" mass="46509">MKNLILLFALVASAFSAVVQVPLIKIEPYRNRLIREGRWVQYRKERELRRFMMGKQQVDAAVGQYVNDYEDEAYVGNITIGTPQQQFKVILDTGSSNLWIPDITCGTKPENCSAVPTCHGILCQFECDDQACCGAGPNYTDSCFYQSKFDSSKSSSYQSNGRNFIIEYGTGSARGFLGQDTITFGGIGEPQLAVPNTVFGQATSLAAFFEEQPLDGILGLAFKSIAVDQVTPPFINAINQNLVDLPVFTVFLEHEGDVNGVKGGVYTYGGIDSTNCGPVIAYQPLSSATYYQFKMSAIGTGSYHSSKGWQVISDTGTSLIGGPKAYVSAIADAVGATWRDDYGVYILPCNAKIGTVDITIGSQVYNIDSSNTVIPLGDGSNNCIFAIFPFSSGGFGPSWILGDPFIRQYCNIYDVGSQRVGFARSLQSK</sequence>
<reference evidence="17" key="1">
    <citation type="submission" date="2016-11" db="UniProtKB">
        <authorList>
            <consortium name="WormBaseParasite"/>
        </authorList>
    </citation>
    <scope>IDENTIFICATION</scope>
</reference>
<dbReference type="STRING" id="1561998.A0A1I7T572"/>
<dbReference type="Proteomes" id="UP000095282">
    <property type="component" value="Unplaced"/>
</dbReference>
<feature type="signal peptide" evidence="14">
    <location>
        <begin position="1"/>
        <end position="16"/>
    </location>
</feature>
<feature type="chain" id="PRO_5009307040" evidence="14">
    <location>
        <begin position="17"/>
        <end position="429"/>
    </location>
</feature>
<keyword evidence="10" id="KW-0325">Glycoprotein</keyword>
<evidence type="ECO:0000313" key="16">
    <source>
        <dbReference type="Proteomes" id="UP000095282"/>
    </source>
</evidence>
<evidence type="ECO:0000256" key="14">
    <source>
        <dbReference type="SAM" id="SignalP"/>
    </source>
</evidence>
<accession>A0A1I7T572</accession>